<sequence length="116" mass="12641">MSKTDRILRLFLDAESLIQYGKFSKLMIDFDQKYKDLIEAVVESHEAEADTGVKDPVEGKGKGLVFLLHGVGKTLTTETVAAKKGRPLFVVSVAGTGPNASSAEQNLEKVFKLATR</sequence>
<gene>
    <name evidence="1" type="ORF">DL762_008752</name>
</gene>
<dbReference type="EMBL" id="QJNS01000390">
    <property type="protein sequence ID" value="RYO78320.1"/>
    <property type="molecule type" value="Genomic_DNA"/>
</dbReference>
<protein>
    <recommendedName>
        <fullName evidence="3">ATPase AAA-type core domain-containing protein</fullName>
    </recommendedName>
</protein>
<evidence type="ECO:0000313" key="1">
    <source>
        <dbReference type="EMBL" id="RYO78320.1"/>
    </source>
</evidence>
<evidence type="ECO:0000313" key="2">
    <source>
        <dbReference type="Proteomes" id="UP000294003"/>
    </source>
</evidence>
<evidence type="ECO:0008006" key="3">
    <source>
        <dbReference type="Google" id="ProtNLM"/>
    </source>
</evidence>
<comment type="caution">
    <text evidence="1">The sequence shown here is derived from an EMBL/GenBank/DDBJ whole genome shotgun (WGS) entry which is preliminary data.</text>
</comment>
<name>A0ABY0GVA4_9PEZI</name>
<dbReference type="Proteomes" id="UP000294003">
    <property type="component" value="Unassembled WGS sequence"/>
</dbReference>
<dbReference type="PANTHER" id="PTHR46411">
    <property type="entry name" value="FAMILY ATPASE, PUTATIVE-RELATED"/>
    <property type="match status" value="1"/>
</dbReference>
<proteinExistence type="predicted"/>
<dbReference type="PANTHER" id="PTHR46411:SF3">
    <property type="entry name" value="AAA+ ATPASE DOMAIN-CONTAINING PROTEIN"/>
    <property type="match status" value="1"/>
</dbReference>
<reference evidence="1 2" key="1">
    <citation type="submission" date="2018-06" db="EMBL/GenBank/DDBJ databases">
        <title>Complete Genomes of Monosporascus.</title>
        <authorList>
            <person name="Robinson A.J."/>
            <person name="Natvig D.O."/>
        </authorList>
    </citation>
    <scope>NUCLEOTIDE SEQUENCE [LARGE SCALE GENOMIC DNA]</scope>
    <source>
        <strain evidence="1 2">CBS 609.92</strain>
    </source>
</reference>
<keyword evidence="2" id="KW-1185">Reference proteome</keyword>
<organism evidence="1 2">
    <name type="scientific">Monosporascus cannonballus</name>
    <dbReference type="NCBI Taxonomy" id="155416"/>
    <lineage>
        <taxon>Eukaryota</taxon>
        <taxon>Fungi</taxon>
        <taxon>Dikarya</taxon>
        <taxon>Ascomycota</taxon>
        <taxon>Pezizomycotina</taxon>
        <taxon>Sordariomycetes</taxon>
        <taxon>Xylariomycetidae</taxon>
        <taxon>Xylariales</taxon>
        <taxon>Xylariales incertae sedis</taxon>
        <taxon>Monosporascus</taxon>
    </lineage>
</organism>
<accession>A0ABY0GVA4</accession>